<evidence type="ECO:0000259" key="1">
    <source>
        <dbReference type="Pfam" id="PF13403"/>
    </source>
</evidence>
<dbReference type="KEGG" id="poz:I0K15_02375"/>
<sequence length="232" mass="24964">MGMIFDALFQSQPRDLQEQVTRRPVDLPGFAAGTRVATPSGPVDVAALKVGDLVRTLDHGTAPLRRVERWTCSLWRTSPASRLIQVKAGSLGAGRPAVDLMLSANQCVMISDPGCVALFGTAEVLVPVGLLTGLRGISTVFNRFSTDYVTLVTEEHELLMADGLEVATPYPTPDLLGLLSPERTAPPPARPSVPRKSLDMLVALLELEHAMGDGPITMGRHGNYLYLVQDPQ</sequence>
<proteinExistence type="predicted"/>
<evidence type="ECO:0000313" key="2">
    <source>
        <dbReference type="EMBL" id="QPH54650.1"/>
    </source>
</evidence>
<evidence type="ECO:0000313" key="3">
    <source>
        <dbReference type="Proteomes" id="UP000594800"/>
    </source>
</evidence>
<accession>A0A7S9QD96</accession>
<gene>
    <name evidence="2" type="ORF">I0K15_02375</name>
</gene>
<feature type="domain" description="Hedgehog/Intein (Hint)" evidence="1">
    <location>
        <begin position="28"/>
        <end position="170"/>
    </location>
</feature>
<organism evidence="2 3">
    <name type="scientific">Pontivivens ytuae</name>
    <dbReference type="NCBI Taxonomy" id="2789856"/>
    <lineage>
        <taxon>Bacteria</taxon>
        <taxon>Pseudomonadati</taxon>
        <taxon>Pseudomonadota</taxon>
        <taxon>Alphaproteobacteria</taxon>
        <taxon>Rhodobacterales</taxon>
        <taxon>Paracoccaceae</taxon>
        <taxon>Pontivivens</taxon>
    </lineage>
</organism>
<dbReference type="Proteomes" id="UP000594800">
    <property type="component" value="Chromosome"/>
</dbReference>
<reference evidence="2 3" key="1">
    <citation type="submission" date="2020-11" db="EMBL/GenBank/DDBJ databases">
        <title>Description of Pontivivens ytuae sp. nov. isolated from deep sea sediment of Mariana Trench.</title>
        <authorList>
            <person name="Wang Z."/>
            <person name="Sun Q.-L."/>
            <person name="Xu X.-D."/>
            <person name="Tang Y.-Z."/>
            <person name="Zhang J."/>
        </authorList>
    </citation>
    <scope>NUCLEOTIDE SEQUENCE [LARGE SCALE GENOMIC DNA]</scope>
    <source>
        <strain evidence="2 3">MT2928</strain>
    </source>
</reference>
<keyword evidence="3" id="KW-1185">Reference proteome</keyword>
<dbReference type="SUPFAM" id="SSF51294">
    <property type="entry name" value="Hedgehog/intein (Hint) domain"/>
    <property type="match status" value="1"/>
</dbReference>
<dbReference type="InterPro" id="IPR036844">
    <property type="entry name" value="Hint_dom_sf"/>
</dbReference>
<dbReference type="AlphaFoldDB" id="A0A7S9QD96"/>
<dbReference type="Pfam" id="PF13403">
    <property type="entry name" value="Hint_2"/>
    <property type="match status" value="1"/>
</dbReference>
<dbReference type="RefSeq" id="WP_196103859.1">
    <property type="nucleotide sequence ID" value="NZ_CP064942.1"/>
</dbReference>
<dbReference type="InterPro" id="IPR028992">
    <property type="entry name" value="Hedgehog/Intein_dom"/>
</dbReference>
<name>A0A7S9QD96_9RHOB</name>
<dbReference type="EMBL" id="CP064942">
    <property type="protein sequence ID" value="QPH54650.1"/>
    <property type="molecule type" value="Genomic_DNA"/>
</dbReference>
<protein>
    <submittedName>
        <fullName evidence="2">Hint domain-containing protein</fullName>
    </submittedName>
</protein>